<feature type="non-terminal residue" evidence="1">
    <location>
        <position position="1"/>
    </location>
</feature>
<evidence type="ECO:0000313" key="1">
    <source>
        <dbReference type="EMBL" id="CAG8505822.1"/>
    </source>
</evidence>
<organism evidence="1 2">
    <name type="scientific">Dentiscutata heterogama</name>
    <dbReference type="NCBI Taxonomy" id="1316150"/>
    <lineage>
        <taxon>Eukaryota</taxon>
        <taxon>Fungi</taxon>
        <taxon>Fungi incertae sedis</taxon>
        <taxon>Mucoromycota</taxon>
        <taxon>Glomeromycotina</taxon>
        <taxon>Glomeromycetes</taxon>
        <taxon>Diversisporales</taxon>
        <taxon>Gigasporaceae</taxon>
        <taxon>Dentiscutata</taxon>
    </lineage>
</organism>
<keyword evidence="2" id="KW-1185">Reference proteome</keyword>
<proteinExistence type="predicted"/>
<protein>
    <submittedName>
        <fullName evidence="1">17277_t:CDS:1</fullName>
    </submittedName>
</protein>
<dbReference type="EMBL" id="CAJVPU010002691">
    <property type="protein sequence ID" value="CAG8505822.1"/>
    <property type="molecule type" value="Genomic_DNA"/>
</dbReference>
<comment type="caution">
    <text evidence="1">The sequence shown here is derived from an EMBL/GenBank/DDBJ whole genome shotgun (WGS) entry which is preliminary data.</text>
</comment>
<reference evidence="1" key="1">
    <citation type="submission" date="2021-06" db="EMBL/GenBank/DDBJ databases">
        <authorList>
            <person name="Kallberg Y."/>
            <person name="Tangrot J."/>
            <person name="Rosling A."/>
        </authorList>
    </citation>
    <scope>NUCLEOTIDE SEQUENCE</scope>
    <source>
        <strain evidence="1">IL203A</strain>
    </source>
</reference>
<name>A0ACA9L3M8_9GLOM</name>
<accession>A0ACA9L3M8</accession>
<dbReference type="Proteomes" id="UP000789702">
    <property type="component" value="Unassembled WGS sequence"/>
</dbReference>
<evidence type="ECO:0000313" key="2">
    <source>
        <dbReference type="Proteomes" id="UP000789702"/>
    </source>
</evidence>
<sequence length="460" mass="51712">FDAGHLLPASSCKGGLENVFIIVDILKFTIRVIPHHSASDYSATVDEPFEFDAGHLYLLIKLLDGLEESTYDMLDVTRTNVVETRARSGSESSSDRSDSSSSSSKHAKSDGEPLSDENDSLSKHTKSVNKTPGDGSDSSCKPDGSDSSWKPDESEDDETDDEDDKKKKQKPKLFWFVGPTEIETNASKIHNKWILDGTNISDLFFQFRKLSILKASIGKIERTSEILAINHIFLMQDSENDGHIIDRKLWGSAIQQVYQEYPLSDLPDNWLSKCNEMAEMARNDFKNNKSLLRNWYKSSDKESDDIIFDVFHNILNMYTLSGTMDNLHEDSFAHKVLSPIISPFFKDSFKFSSVWANETLNSSAYRKKKFDPSLEGREPDFAVYTSANREKENLLIVEIKPLKSASSNKDMLNDLVKIGNELKDCIDKMIDDGIDDNVPVCGILVEGKVQMHVICDGSSL</sequence>
<gene>
    <name evidence="1" type="ORF">DHETER_LOCUS3222</name>
</gene>